<feature type="domain" description="AMP-dependent synthetase/ligase" evidence="1">
    <location>
        <begin position="45"/>
        <end position="222"/>
    </location>
</feature>
<dbReference type="Gene3D" id="3.30.300.30">
    <property type="match status" value="1"/>
</dbReference>
<dbReference type="InterPro" id="IPR050237">
    <property type="entry name" value="ATP-dep_AMP-bd_enzyme"/>
</dbReference>
<dbReference type="Proteomes" id="UP000766570">
    <property type="component" value="Unassembled WGS sequence"/>
</dbReference>
<sequence>MIIPVDGGAPGLLEDLRRIREAGNVPLVTDPRWTPAHRDAMAAAAAKAELPEGTAWATLTSGSSGAPRIVLRSAESWAASFAAVSGFLGAGSGQNVSLPAPPSSSLTLFSLAHALSGGPRPLLRPTPESDALHGTPQALRAVLDGGAPPRLRAALVGGSHLDPALRERAEAAGIRVTAYYGAAELSFVACDKGDGLRAFPGVELQIRDGELWVRSPFIASGYAGAPGPLRRDGQWATVGDRAELIDGRLRLLGRADDAILSASATIVPEEVEAVLRSIPGVRDALVFGLPRGPVGALVSALLELDGDAPVDVRQLAAARLGTAHRPRRWFTGRIPLTASGKPARAEALRLVLAGEVQSLAS</sequence>
<dbReference type="InterPro" id="IPR000873">
    <property type="entry name" value="AMP-dep_synth/lig_dom"/>
</dbReference>
<dbReference type="GO" id="GO:0016874">
    <property type="term" value="F:ligase activity"/>
    <property type="evidence" value="ECO:0007669"/>
    <property type="project" value="UniProtKB-KW"/>
</dbReference>
<name>A0ABS4WEY0_9MICC</name>
<dbReference type="InterPro" id="IPR045851">
    <property type="entry name" value="AMP-bd_C_sf"/>
</dbReference>
<evidence type="ECO:0000313" key="3">
    <source>
        <dbReference type="EMBL" id="MBP2374758.1"/>
    </source>
</evidence>
<proteinExistence type="predicted"/>
<organism evidence="3 4">
    <name type="scientific">Paeniglutamicibacter psychrophenolicus</name>
    <dbReference type="NCBI Taxonomy" id="257454"/>
    <lineage>
        <taxon>Bacteria</taxon>
        <taxon>Bacillati</taxon>
        <taxon>Actinomycetota</taxon>
        <taxon>Actinomycetes</taxon>
        <taxon>Micrococcales</taxon>
        <taxon>Micrococcaceae</taxon>
        <taxon>Paeniglutamicibacter</taxon>
    </lineage>
</organism>
<evidence type="ECO:0000313" key="4">
    <source>
        <dbReference type="Proteomes" id="UP000766570"/>
    </source>
</evidence>
<dbReference type="PANTHER" id="PTHR43767:SF1">
    <property type="entry name" value="NONRIBOSOMAL PEPTIDE SYNTHASE PES1 (EUROFUNG)-RELATED"/>
    <property type="match status" value="1"/>
</dbReference>
<dbReference type="Pfam" id="PF00501">
    <property type="entry name" value="AMP-binding"/>
    <property type="match status" value="1"/>
</dbReference>
<gene>
    <name evidence="3" type="ORF">JOF46_002670</name>
</gene>
<reference evidence="3 4" key="1">
    <citation type="submission" date="2021-03" db="EMBL/GenBank/DDBJ databases">
        <title>Sequencing the genomes of 1000 actinobacteria strains.</title>
        <authorList>
            <person name="Klenk H.-P."/>
        </authorList>
    </citation>
    <scope>NUCLEOTIDE SEQUENCE [LARGE SCALE GENOMIC DNA]</scope>
    <source>
        <strain evidence="3 4">DSM 15454</strain>
    </source>
</reference>
<comment type="caution">
    <text evidence="3">The sequence shown here is derived from an EMBL/GenBank/DDBJ whole genome shotgun (WGS) entry which is preliminary data.</text>
</comment>
<feature type="domain" description="AMP-binding enzyme C-terminal" evidence="2">
    <location>
        <begin position="270"/>
        <end position="341"/>
    </location>
</feature>
<dbReference type="EMBL" id="JAGIOE010000001">
    <property type="protein sequence ID" value="MBP2374758.1"/>
    <property type="molecule type" value="Genomic_DNA"/>
</dbReference>
<accession>A0ABS4WEY0</accession>
<dbReference type="InterPro" id="IPR025110">
    <property type="entry name" value="AMP-bd_C"/>
</dbReference>
<dbReference type="Gene3D" id="3.40.50.12780">
    <property type="entry name" value="N-terminal domain of ligase-like"/>
    <property type="match status" value="1"/>
</dbReference>
<keyword evidence="4" id="KW-1185">Reference proteome</keyword>
<dbReference type="PANTHER" id="PTHR43767">
    <property type="entry name" value="LONG-CHAIN-FATTY-ACID--COA LIGASE"/>
    <property type="match status" value="1"/>
</dbReference>
<evidence type="ECO:0000259" key="2">
    <source>
        <dbReference type="Pfam" id="PF13193"/>
    </source>
</evidence>
<keyword evidence="3" id="KW-0436">Ligase</keyword>
<protein>
    <submittedName>
        <fullName evidence="3">Acyl-CoA synthetase (AMP-forming)/AMP-acid ligase II</fullName>
    </submittedName>
</protein>
<dbReference type="SUPFAM" id="SSF56801">
    <property type="entry name" value="Acetyl-CoA synthetase-like"/>
    <property type="match status" value="1"/>
</dbReference>
<evidence type="ECO:0000259" key="1">
    <source>
        <dbReference type="Pfam" id="PF00501"/>
    </source>
</evidence>
<dbReference type="RefSeq" id="WP_209911899.1">
    <property type="nucleotide sequence ID" value="NZ_BAAAMI010000017.1"/>
</dbReference>
<dbReference type="InterPro" id="IPR042099">
    <property type="entry name" value="ANL_N_sf"/>
</dbReference>
<dbReference type="Pfam" id="PF13193">
    <property type="entry name" value="AMP-binding_C"/>
    <property type="match status" value="1"/>
</dbReference>